<dbReference type="SFLD" id="SFLDS00003">
    <property type="entry name" value="Haloacid_Dehalogenase"/>
    <property type="match status" value="1"/>
</dbReference>
<evidence type="ECO:0000256" key="5">
    <source>
        <dbReference type="ARBA" id="ARBA00023136"/>
    </source>
</evidence>
<dbReference type="AlphaFoldDB" id="D2MNU0"/>
<feature type="transmembrane region" description="Helical" evidence="6">
    <location>
        <begin position="636"/>
        <end position="654"/>
    </location>
</feature>
<feature type="transmembrane region" description="Helical" evidence="6">
    <location>
        <begin position="187"/>
        <end position="205"/>
    </location>
</feature>
<feature type="domain" description="P-type ATPase A" evidence="7">
    <location>
        <begin position="90"/>
        <end position="169"/>
    </location>
</feature>
<dbReference type="InterPro" id="IPR023299">
    <property type="entry name" value="ATPase_P-typ_cyto_dom_N"/>
</dbReference>
<comment type="subcellular location">
    <subcellularLocation>
        <location evidence="1">Membrane</location>
        <topology evidence="1">Multi-pass membrane protein</topology>
    </subcellularLocation>
</comment>
<dbReference type="Pfam" id="PF00702">
    <property type="entry name" value="Hydrolase"/>
    <property type="match status" value="1"/>
</dbReference>
<dbReference type="STRING" id="679192.HMPREF9013_0624"/>
<dbReference type="GO" id="GO:0005524">
    <property type="term" value="F:ATP binding"/>
    <property type="evidence" value="ECO:0007669"/>
    <property type="project" value="InterPro"/>
</dbReference>
<dbReference type="Gene3D" id="1.20.1110.10">
    <property type="entry name" value="Calcium-transporting ATPase, transmembrane domain"/>
    <property type="match status" value="1"/>
</dbReference>
<accession>D2MNU0</accession>
<keyword evidence="5 6" id="KW-0472">Membrane</keyword>
<dbReference type="Gene3D" id="3.40.1110.10">
    <property type="entry name" value="Calcium-transporting ATPase, cytoplasmic domain N"/>
    <property type="match status" value="1"/>
</dbReference>
<evidence type="ECO:0000256" key="3">
    <source>
        <dbReference type="ARBA" id="ARBA00022967"/>
    </source>
</evidence>
<comment type="caution">
    <text evidence="8">The sequence shown here is derived from an EMBL/GenBank/DDBJ whole genome shotgun (WGS) entry which is preliminary data.</text>
</comment>
<dbReference type="OrthoDB" id="9760364at2"/>
<keyword evidence="4 6" id="KW-1133">Transmembrane helix</keyword>
<name>D2MNU0_9FIRM</name>
<sequence length="719" mass="80546">MQHNSTDTFWRDLFFEHILTYFNFINVLLFIWVSSIGRWENGLFMGACLFAVASSVYHSIKARYQLKKMELFVQEKYHSPLKPNLLLLRDEIQIGDQVEITVGQQIPVDAILIEGNLEVNESLLTGEEQEIIKNPGSSLIAGSYVLSGRGILEAMTTAQDSKAEKMIQDARKVKKGKIGLVKELDHFLRLISIVLIPLGVALYVVQINNIGYERTVLSTVAALIGMIPEGLLVLTSMSTMIGALRLSKRYVLTQNLSALENLARVDTICLDKTGTLTTGQLKVKEVDWLEASYENQLRIHMSQELTNNPTQLALQKYLGKDERSVEGYLPFSSKRKYSASKMENGFIFLVGSAESFGSGELPEKLISEQKNGNRVITLACGTGDLDQVKNVKAVGYAVLEDELKDHIQETLAYLQQEHVQLRIISGDHERTVSSIARKAGYQNLIRSGNVGKTLDYSLQVFGRVLPEQKKDIIAHLQKEGHIVAMVGDGVNDVSALKQADVSISFESAHAAAKNVSDIVLVHNDFAEVPRAIEEGRRIIFNISNSASLYFIKTIYSLAFTVLLLTLNYSYPFLPIHLTVLSAFGVGIPTFLLQWESHPDPIQKGYFKKAVLKAVPCALYLLMGILVLRHLQLPRWILVWTAMSYIVALVTIYPPKTKMRKIVILLMLMAYGLVFLWLNLHHSLDVPSLQTMNDWVVFGSMIGIQILCGFILQMKKIKIT</sequence>
<dbReference type="EMBL" id="ADFR01000007">
    <property type="protein sequence ID" value="EFC05709.1"/>
    <property type="molecule type" value="Genomic_DNA"/>
</dbReference>
<protein>
    <submittedName>
        <fullName evidence="8">E1-E2 ATPase</fullName>
    </submittedName>
</protein>
<feature type="transmembrane region" description="Helical" evidence="6">
    <location>
        <begin position="572"/>
        <end position="592"/>
    </location>
</feature>
<dbReference type="SFLD" id="SFLDF00027">
    <property type="entry name" value="p-type_atpase"/>
    <property type="match status" value="1"/>
</dbReference>
<feature type="transmembrane region" description="Helical" evidence="6">
    <location>
        <begin position="661"/>
        <end position="679"/>
    </location>
</feature>
<dbReference type="PRINTS" id="PR00119">
    <property type="entry name" value="CATATPASE"/>
</dbReference>
<evidence type="ECO:0000256" key="2">
    <source>
        <dbReference type="ARBA" id="ARBA00022692"/>
    </source>
</evidence>
<feature type="transmembrane region" description="Helical" evidence="6">
    <location>
        <begin position="546"/>
        <end position="566"/>
    </location>
</feature>
<keyword evidence="9" id="KW-1185">Reference proteome</keyword>
<evidence type="ECO:0000313" key="9">
    <source>
        <dbReference type="Proteomes" id="UP000005017"/>
    </source>
</evidence>
<evidence type="ECO:0000313" key="8">
    <source>
        <dbReference type="EMBL" id="EFC05709.1"/>
    </source>
</evidence>
<dbReference type="InterPro" id="IPR001757">
    <property type="entry name" value="P_typ_ATPase"/>
</dbReference>
<dbReference type="InterPro" id="IPR044492">
    <property type="entry name" value="P_typ_ATPase_HD_dom"/>
</dbReference>
<feature type="transmembrane region" description="Helical" evidence="6">
    <location>
        <begin position="42"/>
        <end position="60"/>
    </location>
</feature>
<dbReference type="PANTHER" id="PTHR42861">
    <property type="entry name" value="CALCIUM-TRANSPORTING ATPASE"/>
    <property type="match status" value="1"/>
</dbReference>
<dbReference type="SUPFAM" id="SSF81653">
    <property type="entry name" value="Calcium ATPase, transduction domain A"/>
    <property type="match status" value="1"/>
</dbReference>
<dbReference type="InterPro" id="IPR059000">
    <property type="entry name" value="ATPase_P-type_domA"/>
</dbReference>
<dbReference type="PRINTS" id="PR00120">
    <property type="entry name" value="HATPASE"/>
</dbReference>
<dbReference type="Gene3D" id="3.40.50.1000">
    <property type="entry name" value="HAD superfamily/HAD-like"/>
    <property type="match status" value="1"/>
</dbReference>
<dbReference type="InterPro" id="IPR036412">
    <property type="entry name" value="HAD-like_sf"/>
</dbReference>
<dbReference type="InterPro" id="IPR008250">
    <property type="entry name" value="ATPase_P-typ_transduc_dom_A_sf"/>
</dbReference>
<feature type="transmembrane region" description="Helical" evidence="6">
    <location>
        <begin position="217"/>
        <end position="244"/>
    </location>
</feature>
<feature type="transmembrane region" description="Helical" evidence="6">
    <location>
        <begin position="613"/>
        <end position="630"/>
    </location>
</feature>
<evidence type="ECO:0000259" key="7">
    <source>
        <dbReference type="Pfam" id="PF00122"/>
    </source>
</evidence>
<dbReference type="PROSITE" id="PS00154">
    <property type="entry name" value="ATPASE_E1_E2"/>
    <property type="match status" value="1"/>
</dbReference>
<dbReference type="Gene3D" id="2.70.150.10">
    <property type="entry name" value="Calcium-transporting ATPase, cytoplasmic transduction domain A"/>
    <property type="match status" value="1"/>
</dbReference>
<gene>
    <name evidence="8" type="ORF">HMPREF9013_0624</name>
</gene>
<dbReference type="InterPro" id="IPR023214">
    <property type="entry name" value="HAD_sf"/>
</dbReference>
<dbReference type="Proteomes" id="UP000005017">
    <property type="component" value="Unassembled WGS sequence"/>
</dbReference>
<proteinExistence type="predicted"/>
<keyword evidence="3" id="KW-1278">Translocase</keyword>
<dbReference type="SUPFAM" id="SSF56784">
    <property type="entry name" value="HAD-like"/>
    <property type="match status" value="1"/>
</dbReference>
<dbReference type="SFLD" id="SFLDG00002">
    <property type="entry name" value="C1.7:_P-type_atpase_like"/>
    <property type="match status" value="1"/>
</dbReference>
<feature type="transmembrane region" description="Helical" evidence="6">
    <location>
        <begin position="694"/>
        <end position="711"/>
    </location>
</feature>
<evidence type="ECO:0000256" key="6">
    <source>
        <dbReference type="SAM" id="Phobius"/>
    </source>
</evidence>
<dbReference type="InterPro" id="IPR018303">
    <property type="entry name" value="ATPase_P-typ_P_site"/>
</dbReference>
<dbReference type="SUPFAM" id="SSF81665">
    <property type="entry name" value="Calcium ATPase, transmembrane domain M"/>
    <property type="match status" value="1"/>
</dbReference>
<dbReference type="GO" id="GO:0016020">
    <property type="term" value="C:membrane"/>
    <property type="evidence" value="ECO:0007669"/>
    <property type="project" value="UniProtKB-SubCell"/>
</dbReference>
<reference evidence="9" key="1">
    <citation type="submission" date="2009-12" db="EMBL/GenBank/DDBJ databases">
        <title>Sequence of Clostridiales genomosp. BVAB3 str. UPII9-5.</title>
        <authorList>
            <person name="Madupu R."/>
            <person name="Durkin A.S."/>
            <person name="Torralba M."/>
            <person name="Methe B."/>
            <person name="Sutton G.G."/>
            <person name="Strausberg R.L."/>
            <person name="Nelson K.E."/>
        </authorList>
    </citation>
    <scope>NUCLEOTIDE SEQUENCE [LARGE SCALE GENOMIC DNA]</scope>
    <source>
        <strain evidence="9">W1219</strain>
    </source>
</reference>
<evidence type="ECO:0000256" key="4">
    <source>
        <dbReference type="ARBA" id="ARBA00022989"/>
    </source>
</evidence>
<dbReference type="InterPro" id="IPR023298">
    <property type="entry name" value="ATPase_P-typ_TM_dom_sf"/>
</dbReference>
<dbReference type="GO" id="GO:0016887">
    <property type="term" value="F:ATP hydrolysis activity"/>
    <property type="evidence" value="ECO:0007669"/>
    <property type="project" value="InterPro"/>
</dbReference>
<dbReference type="NCBIfam" id="TIGR01494">
    <property type="entry name" value="ATPase_P-type"/>
    <property type="match status" value="2"/>
</dbReference>
<dbReference type="Pfam" id="PF00122">
    <property type="entry name" value="E1-E2_ATPase"/>
    <property type="match status" value="1"/>
</dbReference>
<keyword evidence="2 6" id="KW-0812">Transmembrane</keyword>
<organism evidence="8 9">
    <name type="scientific">Bulleidia extructa W1219</name>
    <dbReference type="NCBI Taxonomy" id="679192"/>
    <lineage>
        <taxon>Bacteria</taxon>
        <taxon>Bacillati</taxon>
        <taxon>Bacillota</taxon>
        <taxon>Erysipelotrichia</taxon>
        <taxon>Erysipelotrichales</taxon>
        <taxon>Erysipelotrichaceae</taxon>
        <taxon>Bulleidia</taxon>
    </lineage>
</organism>
<dbReference type="eggNOG" id="COG0474">
    <property type="taxonomic scope" value="Bacteria"/>
</dbReference>
<evidence type="ECO:0000256" key="1">
    <source>
        <dbReference type="ARBA" id="ARBA00004141"/>
    </source>
</evidence>
<feature type="transmembrane region" description="Helical" evidence="6">
    <location>
        <begin position="18"/>
        <end position="36"/>
    </location>
</feature>